<dbReference type="PATRIC" id="fig|1423781.4.peg.1434"/>
<feature type="region of interest" description="Disordered" evidence="1">
    <location>
        <begin position="140"/>
        <end position="160"/>
    </location>
</feature>
<keyword evidence="3" id="KW-1185">Reference proteome</keyword>
<dbReference type="OrthoDB" id="2330181at2"/>
<evidence type="ECO:0000313" key="3">
    <source>
        <dbReference type="Proteomes" id="UP000052012"/>
    </source>
</evidence>
<proteinExistence type="predicted"/>
<feature type="compositionally biased region" description="Basic and acidic residues" evidence="1">
    <location>
        <begin position="140"/>
        <end position="152"/>
    </location>
</feature>
<gene>
    <name evidence="2" type="ORF">FD06_GL001386</name>
</gene>
<protein>
    <submittedName>
        <fullName evidence="2">Uncharacterized protein</fullName>
    </submittedName>
</protein>
<dbReference type="Proteomes" id="UP000052012">
    <property type="component" value="Unassembled WGS sequence"/>
</dbReference>
<organism evidence="2 3">
    <name type="scientific">Apilactobacillus ozensis DSM 23829 = JCM 17196</name>
    <dbReference type="NCBI Taxonomy" id="1423781"/>
    <lineage>
        <taxon>Bacteria</taxon>
        <taxon>Bacillati</taxon>
        <taxon>Bacillota</taxon>
        <taxon>Bacilli</taxon>
        <taxon>Lactobacillales</taxon>
        <taxon>Lactobacillaceae</taxon>
        <taxon>Apilactobacillus</taxon>
    </lineage>
</organism>
<dbReference type="EMBL" id="AYYQ01000030">
    <property type="protein sequence ID" value="KRM68172.1"/>
    <property type="molecule type" value="Genomic_DNA"/>
</dbReference>
<dbReference type="STRING" id="1423781.FD06_GL001386"/>
<dbReference type="AlphaFoldDB" id="A0A0R2AZE6"/>
<sequence>MKKIMLLLLSYSLIIMFFYGINVTNVTAYVKYYNYSKNKLIKPYAEINDLTRLRFPKNENEEYYVNYYSTRNGYDFESKYSPFSLIKPSFQDKNYNIINYRMGVPMNKSGARRYIEYRVKPSADLADAINSFDIEPIGIKESKPGNDNERRYNNNGLNPSPYHYSLNGKDFKTKDSDGINTYVSSSYLGDSNGGNANIIVKLKDIFIKKSSKIYTHMISNTLHIYRADGKKNGSDAVYPTFEALRIIDYDDLQGNKHNSFVLGQLKDKAQNKIDQEYTELYNQISKLDNPPYNDYIKEHILAEIQKYRLGSSLDSSFGTYNINDIKDEEANYNDKTSEKINNIVENTITKMKNVLINFKYLRMEVVPNLNFGTHFINNFTSISLNNELISKVTSLNSREYSLYLSISNLKNADGYELNPVYYFDGNLYNYGDNFMYYKTINSPNGSNTIKKNKNDLRLIVPISRIKAGNYEGTATWNIRKGPS</sequence>
<name>A0A0R2AZE6_9LACO</name>
<accession>A0A0R2AZE6</accession>
<dbReference type="RefSeq" id="WP_054657983.1">
    <property type="nucleotide sequence ID" value="NZ_AYYQ01000030.1"/>
</dbReference>
<evidence type="ECO:0000313" key="2">
    <source>
        <dbReference type="EMBL" id="KRM68172.1"/>
    </source>
</evidence>
<reference evidence="2 3" key="1">
    <citation type="journal article" date="2015" name="Genome Announc.">
        <title>Expanding the biotechnology potential of lactobacilli through comparative genomics of 213 strains and associated genera.</title>
        <authorList>
            <person name="Sun Z."/>
            <person name="Harris H.M."/>
            <person name="McCann A."/>
            <person name="Guo C."/>
            <person name="Argimon S."/>
            <person name="Zhang W."/>
            <person name="Yang X."/>
            <person name="Jeffery I.B."/>
            <person name="Cooney J.C."/>
            <person name="Kagawa T.F."/>
            <person name="Liu W."/>
            <person name="Song Y."/>
            <person name="Salvetti E."/>
            <person name="Wrobel A."/>
            <person name="Rasinkangas P."/>
            <person name="Parkhill J."/>
            <person name="Rea M.C."/>
            <person name="O'Sullivan O."/>
            <person name="Ritari J."/>
            <person name="Douillard F.P."/>
            <person name="Paul Ross R."/>
            <person name="Yang R."/>
            <person name="Briner A.E."/>
            <person name="Felis G.E."/>
            <person name="de Vos W.M."/>
            <person name="Barrangou R."/>
            <person name="Klaenhammer T.R."/>
            <person name="Caufield P.W."/>
            <person name="Cui Y."/>
            <person name="Zhang H."/>
            <person name="O'Toole P.W."/>
        </authorList>
    </citation>
    <scope>NUCLEOTIDE SEQUENCE [LARGE SCALE GENOMIC DNA]</scope>
    <source>
        <strain evidence="2 3">DSM 23829</strain>
    </source>
</reference>
<comment type="caution">
    <text evidence="2">The sequence shown here is derived from an EMBL/GenBank/DDBJ whole genome shotgun (WGS) entry which is preliminary data.</text>
</comment>
<evidence type="ECO:0000256" key="1">
    <source>
        <dbReference type="SAM" id="MobiDB-lite"/>
    </source>
</evidence>